<feature type="compositionally biased region" description="Basic and acidic residues" evidence="1">
    <location>
        <begin position="170"/>
        <end position="185"/>
    </location>
</feature>
<dbReference type="PANTHER" id="PTHR28613">
    <property type="entry name" value="SI:CH211-232M10.4-RELATED"/>
    <property type="match status" value="1"/>
</dbReference>
<feature type="transmembrane region" description="Helical" evidence="2">
    <location>
        <begin position="51"/>
        <end position="70"/>
    </location>
</feature>
<dbReference type="AlphaFoldDB" id="A0A7E6DCW8"/>
<evidence type="ECO:0000313" key="6">
    <source>
        <dbReference type="RefSeq" id="XP_035876805.1"/>
    </source>
</evidence>
<evidence type="ECO:0000256" key="1">
    <source>
        <dbReference type="SAM" id="MobiDB-lite"/>
    </source>
</evidence>
<dbReference type="EMBL" id="JABVXQ010000002">
    <property type="protein sequence ID" value="KAF6125385.1"/>
    <property type="molecule type" value="Genomic_DNA"/>
</dbReference>
<gene>
    <name evidence="6 7" type="primary">LOC118499562</name>
    <name evidence="3" type="ORF">HJG60_009864</name>
</gene>
<proteinExistence type="predicted"/>
<name>A0A7E6DCW8_9CHIR</name>
<dbReference type="Proteomes" id="UP000504628">
    <property type="component" value="Chromosome 3"/>
</dbReference>
<feature type="region of interest" description="Disordered" evidence="1">
    <location>
        <begin position="148"/>
        <end position="216"/>
    </location>
</feature>
<dbReference type="RefSeq" id="XP_035876806.1">
    <property type="nucleotide sequence ID" value="XM_036020913.1"/>
</dbReference>
<evidence type="ECO:0000313" key="5">
    <source>
        <dbReference type="Proteomes" id="UP000664940"/>
    </source>
</evidence>
<reference evidence="6 7" key="2">
    <citation type="submission" date="2025-04" db="UniProtKB">
        <authorList>
            <consortium name="RefSeq"/>
        </authorList>
    </citation>
    <scope>IDENTIFICATION</scope>
    <source>
        <tissue evidence="6 7">Muscle</tissue>
    </source>
</reference>
<organism evidence="4 7">
    <name type="scientific">Phyllostomus discolor</name>
    <name type="common">pale spear-nosed bat</name>
    <dbReference type="NCBI Taxonomy" id="89673"/>
    <lineage>
        <taxon>Eukaryota</taxon>
        <taxon>Metazoa</taxon>
        <taxon>Chordata</taxon>
        <taxon>Craniata</taxon>
        <taxon>Vertebrata</taxon>
        <taxon>Euteleostomi</taxon>
        <taxon>Mammalia</taxon>
        <taxon>Eutheria</taxon>
        <taxon>Laurasiatheria</taxon>
        <taxon>Chiroptera</taxon>
        <taxon>Yangochiroptera</taxon>
        <taxon>Phyllostomidae</taxon>
        <taxon>Phyllostominae</taxon>
        <taxon>Phyllostomus</taxon>
    </lineage>
</organism>
<keyword evidence="2" id="KW-0472">Membrane</keyword>
<protein>
    <submittedName>
        <fullName evidence="6 7">Pollen-specific leucine-rich repeat extensin-like protein 2</fullName>
    </submittedName>
</protein>
<evidence type="ECO:0000313" key="7">
    <source>
        <dbReference type="RefSeq" id="XP_035876806.1"/>
    </source>
</evidence>
<feature type="region of interest" description="Disordered" evidence="1">
    <location>
        <begin position="454"/>
        <end position="483"/>
    </location>
</feature>
<feature type="compositionally biased region" description="Basic and acidic residues" evidence="1">
    <location>
        <begin position="148"/>
        <end position="163"/>
    </location>
</feature>
<evidence type="ECO:0000313" key="4">
    <source>
        <dbReference type="Proteomes" id="UP000504628"/>
    </source>
</evidence>
<keyword evidence="2" id="KW-1133">Transmembrane helix</keyword>
<accession>A0A7E6DCW8</accession>
<keyword evidence="4" id="KW-1185">Reference proteome</keyword>
<evidence type="ECO:0000313" key="3">
    <source>
        <dbReference type="EMBL" id="KAF6125385.1"/>
    </source>
</evidence>
<dbReference type="RefSeq" id="XP_035876805.1">
    <property type="nucleotide sequence ID" value="XM_036020912.1"/>
</dbReference>
<keyword evidence="2" id="KW-0812">Transmembrane</keyword>
<dbReference type="InterPro" id="IPR029365">
    <property type="entry name" value="TMEM238"/>
</dbReference>
<evidence type="ECO:0000256" key="2">
    <source>
        <dbReference type="SAM" id="Phobius"/>
    </source>
</evidence>
<dbReference type="Proteomes" id="UP000664940">
    <property type="component" value="Unassembled WGS sequence"/>
</dbReference>
<dbReference type="GeneID" id="118499562"/>
<sequence length="483" mass="52281">MEVLRKSVAETRERTSLGRCRHFFWLGVVFDTVGATVLFTGVFIDLFFYDLLLYLGSIIIFFSLLWWVFWYTGNIELIPDEALERLYHVPSAIVVNALNQAGTPSFTFTIRTFSASLEQLRAGRRRRRLLQRIPRLLSVTLTRRAEKQLAKEDQDKGGVRNVEENGDAEGLGREDLGPEQEEAKSSEGVCAPGPDAGPLGPEAGPPVTPVMQLEFTPSPLDRPLPPTILASESPPVVPLFSTSQPPAIVYSKSLSIVSLASVSQPPIPRASTSLPAVPLSFQGQPMDTLASEIQTAAPVVSQSLPLVPVASQNHSLAPMASQIYPLVSVAAQSHFQVPVASESDFQNLSPTSQTQPPAVQAAQAQALATQVFPNQLLPAPFFQSQSVDLQVTLAVQDTLHDTQQTPKNSALVQEIALSQCSQAQEPPAGQELSQEVPDTVSQLPTFLALATEAQQSMPDESVHCPTPENCHLNTEPDAQASAK</sequence>
<feature type="transmembrane region" description="Helical" evidence="2">
    <location>
        <begin position="23"/>
        <end position="44"/>
    </location>
</feature>
<dbReference type="Pfam" id="PF15125">
    <property type="entry name" value="TMEM238"/>
    <property type="match status" value="1"/>
</dbReference>
<dbReference type="KEGG" id="pdic:118499562"/>
<dbReference type="OrthoDB" id="9047238at2759"/>
<reference evidence="3 5" key="1">
    <citation type="journal article" date="2020" name="Nature">
        <title>Six reference-quality genomes reveal evolution of bat adaptations.</title>
        <authorList>
            <person name="Jebb D."/>
            <person name="Huang Z."/>
            <person name="Pippel M."/>
            <person name="Hughes G.M."/>
            <person name="Lavrichenko K."/>
            <person name="Devanna P."/>
            <person name="Winkler S."/>
            <person name="Jermiin L.S."/>
            <person name="Skirmuntt E.C."/>
            <person name="Katzourakis A."/>
            <person name="Burkitt-Gray L."/>
            <person name="Ray D.A."/>
            <person name="Sullivan K.A.M."/>
            <person name="Roscito J.G."/>
            <person name="Kirilenko B.M."/>
            <person name="Davalos L.M."/>
            <person name="Corthals A.P."/>
            <person name="Power M.L."/>
            <person name="Jones G."/>
            <person name="Ransome R.D."/>
            <person name="Dechmann D.K.N."/>
            <person name="Locatelli A.G."/>
            <person name="Puechmaille S.J."/>
            <person name="Fedrigo O."/>
            <person name="Jarvis E.D."/>
            <person name="Hiller M."/>
            <person name="Vernes S.C."/>
            <person name="Myers E.W."/>
            <person name="Teeling E.C."/>
        </authorList>
    </citation>
    <scope>NUCLEOTIDE SEQUENCE [LARGE SCALE GENOMIC DNA]</scope>
    <source>
        <strain evidence="3">Bat1K_MPI-CBG_1</strain>
    </source>
</reference>
<dbReference type="PANTHER" id="PTHR28613:SF6">
    <property type="entry name" value="RIKEN CDNA A930007A09 GENE"/>
    <property type="match status" value="1"/>
</dbReference>